<dbReference type="EMBL" id="JALLPJ020001347">
    <property type="protein sequence ID" value="KAL3768413.1"/>
    <property type="molecule type" value="Genomic_DNA"/>
</dbReference>
<evidence type="ECO:0000313" key="2">
    <source>
        <dbReference type="EMBL" id="KAL3768413.1"/>
    </source>
</evidence>
<accession>A0ABD3MZH3</accession>
<keyword evidence="3" id="KW-1185">Reference proteome</keyword>
<feature type="region of interest" description="Disordered" evidence="1">
    <location>
        <begin position="1"/>
        <end position="25"/>
    </location>
</feature>
<comment type="caution">
    <text evidence="2">The sequence shown here is derived from an EMBL/GenBank/DDBJ whole genome shotgun (WGS) entry which is preliminary data.</text>
</comment>
<evidence type="ECO:0000256" key="1">
    <source>
        <dbReference type="SAM" id="MobiDB-lite"/>
    </source>
</evidence>
<name>A0ABD3MZH3_9STRA</name>
<evidence type="ECO:0000313" key="3">
    <source>
        <dbReference type="Proteomes" id="UP001530400"/>
    </source>
</evidence>
<organism evidence="2 3">
    <name type="scientific">Cyclotella atomus</name>
    <dbReference type="NCBI Taxonomy" id="382360"/>
    <lineage>
        <taxon>Eukaryota</taxon>
        <taxon>Sar</taxon>
        <taxon>Stramenopiles</taxon>
        <taxon>Ochrophyta</taxon>
        <taxon>Bacillariophyta</taxon>
        <taxon>Coscinodiscophyceae</taxon>
        <taxon>Thalassiosirophycidae</taxon>
        <taxon>Stephanodiscales</taxon>
        <taxon>Stephanodiscaceae</taxon>
        <taxon>Cyclotella</taxon>
    </lineage>
</organism>
<protein>
    <submittedName>
        <fullName evidence="2">Uncharacterized protein</fullName>
    </submittedName>
</protein>
<gene>
    <name evidence="2" type="ORF">ACHAWO_000325</name>
</gene>
<dbReference type="AlphaFoldDB" id="A0ABD3MZH3"/>
<reference evidence="2 3" key="1">
    <citation type="submission" date="2024-10" db="EMBL/GenBank/DDBJ databases">
        <title>Updated reference genomes for cyclostephanoid diatoms.</title>
        <authorList>
            <person name="Roberts W.R."/>
            <person name="Alverson A.J."/>
        </authorList>
    </citation>
    <scope>NUCLEOTIDE SEQUENCE [LARGE SCALE GENOMIC DNA]</scope>
    <source>
        <strain evidence="2 3">AJA010-31</strain>
    </source>
</reference>
<proteinExistence type="predicted"/>
<dbReference type="Proteomes" id="UP001530400">
    <property type="component" value="Unassembled WGS sequence"/>
</dbReference>
<sequence>MDASKRQKTDFTTTQSNHIKMHSHPDDAACNRRIGLSNHEQCEQHERVFRLFDFASEPTSTKAENNDSPLKSIRGAASAVFGGIWSALDSAIAILNEDMNMEDSAAETVGPNDDGNDGESSMCMMSESAESCSEEDTNTLKISPTVVANPSKVTDNCTAVSESLSVAKKTVLSNTLDVGTPTPIEAKLSLSMMGKCLAGSRFFADPFKQNNVSFMNDDNVHSDYCVVNNESCRGETSDGWLVVSDE</sequence>